<comment type="caution">
    <text evidence="3">The sequence shown here is derived from an EMBL/GenBank/DDBJ whole genome shotgun (WGS) entry which is preliminary data.</text>
</comment>
<dbReference type="SUPFAM" id="SSF54909">
    <property type="entry name" value="Dimeric alpha+beta barrel"/>
    <property type="match status" value="1"/>
</dbReference>
<evidence type="ECO:0000259" key="2">
    <source>
        <dbReference type="Pfam" id="PF03795"/>
    </source>
</evidence>
<dbReference type="PANTHER" id="PTHR35174:SF4">
    <property type="entry name" value="BLL7163 PROTEIN"/>
    <property type="match status" value="1"/>
</dbReference>
<feature type="domain" description="YCII-related" evidence="2">
    <location>
        <begin position="13"/>
        <end position="112"/>
    </location>
</feature>
<gene>
    <name evidence="3" type="ORF">ACFQQL_16375</name>
</gene>
<reference evidence="4" key="1">
    <citation type="journal article" date="2019" name="Int. J. Syst. Evol. Microbiol.">
        <title>The Global Catalogue of Microorganisms (GCM) 10K type strain sequencing project: providing services to taxonomists for standard genome sequencing and annotation.</title>
        <authorList>
            <consortium name="The Broad Institute Genomics Platform"/>
            <consortium name="The Broad Institute Genome Sequencing Center for Infectious Disease"/>
            <person name="Wu L."/>
            <person name="Ma J."/>
        </authorList>
    </citation>
    <scope>NUCLEOTIDE SEQUENCE [LARGE SCALE GENOMIC DNA]</scope>
    <source>
        <strain evidence="4">JCM 1490</strain>
    </source>
</reference>
<dbReference type="RefSeq" id="WP_382396231.1">
    <property type="nucleotide sequence ID" value="NZ_JBHTCQ010000004.1"/>
</dbReference>
<sequence>MRVIVMIEGAGADEDKIAPTPEMFEQMTAYNEELVKAGIMVGGEGLLPSAKGARVVFQAGETSVVDGPFTESKEVVAGYWLWEVSSLEEAVEWARRCPTDPKYGSAQTLEIRPIAELEDFGEALTPEVAEREARMTEQIRTQHGAS</sequence>
<proteinExistence type="inferred from homology"/>
<evidence type="ECO:0000313" key="3">
    <source>
        <dbReference type="EMBL" id="MFC7406697.1"/>
    </source>
</evidence>
<evidence type="ECO:0000256" key="1">
    <source>
        <dbReference type="ARBA" id="ARBA00007689"/>
    </source>
</evidence>
<dbReference type="EMBL" id="JBHTCQ010000004">
    <property type="protein sequence ID" value="MFC7406697.1"/>
    <property type="molecule type" value="Genomic_DNA"/>
</dbReference>
<dbReference type="InterPro" id="IPR005545">
    <property type="entry name" value="YCII"/>
</dbReference>
<protein>
    <submittedName>
        <fullName evidence="3">YciI family protein</fullName>
    </submittedName>
</protein>
<dbReference type="InterPro" id="IPR011008">
    <property type="entry name" value="Dimeric_a/b-barrel"/>
</dbReference>
<organism evidence="3 4">
    <name type="scientific">Georgenia alba</name>
    <dbReference type="NCBI Taxonomy" id="2233858"/>
    <lineage>
        <taxon>Bacteria</taxon>
        <taxon>Bacillati</taxon>
        <taxon>Actinomycetota</taxon>
        <taxon>Actinomycetes</taxon>
        <taxon>Micrococcales</taxon>
        <taxon>Bogoriellaceae</taxon>
        <taxon>Georgenia</taxon>
    </lineage>
</organism>
<dbReference type="PANTHER" id="PTHR35174">
    <property type="entry name" value="BLL7171 PROTEIN-RELATED"/>
    <property type="match status" value="1"/>
</dbReference>
<dbReference type="Pfam" id="PF03795">
    <property type="entry name" value="YCII"/>
    <property type="match status" value="1"/>
</dbReference>
<comment type="similarity">
    <text evidence="1">Belongs to the YciI family.</text>
</comment>
<keyword evidence="4" id="KW-1185">Reference proteome</keyword>
<accession>A0ABW2QD76</accession>
<dbReference type="Gene3D" id="3.30.70.1060">
    <property type="entry name" value="Dimeric alpha+beta barrel"/>
    <property type="match status" value="1"/>
</dbReference>
<evidence type="ECO:0000313" key="4">
    <source>
        <dbReference type="Proteomes" id="UP001596455"/>
    </source>
</evidence>
<dbReference type="Proteomes" id="UP001596455">
    <property type="component" value="Unassembled WGS sequence"/>
</dbReference>
<name>A0ABW2QD76_9MICO</name>